<keyword evidence="4" id="KW-1185">Reference proteome</keyword>
<dbReference type="Pfam" id="PF13585">
    <property type="entry name" value="CHU_C"/>
    <property type="match status" value="1"/>
</dbReference>
<name>A0A7J5AI94_9FLAO</name>
<dbReference type="SUPFAM" id="SSF49785">
    <property type="entry name" value="Galactose-binding domain-like"/>
    <property type="match status" value="1"/>
</dbReference>
<feature type="signal peptide" evidence="2">
    <location>
        <begin position="1"/>
        <end position="22"/>
    </location>
</feature>
<dbReference type="Gene3D" id="2.60.40.1220">
    <property type="match status" value="2"/>
</dbReference>
<dbReference type="EMBL" id="WAEM01000002">
    <property type="protein sequence ID" value="KAB1157128.1"/>
    <property type="molecule type" value="Genomic_DNA"/>
</dbReference>
<accession>A0A7J5AI94</accession>
<dbReference type="InterPro" id="IPR014755">
    <property type="entry name" value="Cu-Rt/internalin_Ig-like"/>
</dbReference>
<evidence type="ECO:0000313" key="3">
    <source>
        <dbReference type="EMBL" id="KAB1157128.1"/>
    </source>
</evidence>
<protein>
    <recommendedName>
        <fullName evidence="5">Ig-like domain-containing protein</fullName>
    </recommendedName>
</protein>
<sequence length="965" mass="101267">MIKKTNWSIALVLILSTFNSYCQNLLENGDFESGGNGVGFSINSSLYTELSTPFSGNTSPGNYAVTTNPQPMNTANFISGGDHTSGSGKMLVVDGTTSGGQQRFWRAGNNGGGVCSLNLTTKYTFSYWVKSVSNLVTNTSTRAEIKIIFNNASNVTLVSGNALAPLPASGWQQVVYTFTPTNQCVNIEIFNNNLNATGNDFAVDDFSLTAPPAPLTISISKLNPTCPGASDATIVAYPNGGLAPYKFLLSGATTPISSGIFQGLSDGSYTVTVTDSNIPPSSATTPTISIVSPLNITLSSSSTGCTTAGSTITLTATNGGSTYNWSASTLIPILDTDDVVVVNPQLNTTYTVTSTTSSLTNLNLIGNGDFESGTSGFFSDYGYSTSNTSGAQFAYGIVNNPKNWFVDFVNSTDHSGSGMMLVADGATNSNKVIWSQSLPVDNNKVYTFSFWAQNLVANSPAQFQVLINGVPITISPISATNTSTSGWTKITGTWNSTNSTLATIKIINANIAVDGNDFAIDDISFSTPTPKTCNLSKQLTVTVGGVKPITDFSYTTPACKSGINPKPTPAAGFVSGGVYSESTGLLSINFATGEINLSASLSGTYKVMYSIAENSSTCQLAGFSTFDIIIDSAITAPEVTPINYCINTSATALSATALSGATLNWYGTNETSGVASPTANVPSTTTLGTTLYYVSQSIGACESSRAAIAVAVTDLALPIFTGIPTSICSNSTVSSLPSTSTNGIKGIWNPATINNVDTTIYTFTSDSGQCATNAITKIIVDSNIVPTFSPIAPICSGSLISPLPTISSNNIIGSWSPDLNNISTKIYTFTPDSGQQCVTTQTITIVVNSVPEFTISQGCVGTDYVLDVVMKNNSNNFLYSWYNSDGVVKGSKSSIIITQKGNYSLEVKEGECKANMSDIEINNVYCNVPKGISPNNDTLNDTFDLSNFNVSKLEIFNRYGIKVYS</sequence>
<gene>
    <name evidence="3" type="ORF">F6464_07225</name>
</gene>
<evidence type="ECO:0008006" key="5">
    <source>
        <dbReference type="Google" id="ProtNLM"/>
    </source>
</evidence>
<reference evidence="3 4" key="1">
    <citation type="submission" date="2019-09" db="EMBL/GenBank/DDBJ databases">
        <title>Flavobacterium sp. nov., isolated from glacier ice.</title>
        <authorList>
            <person name="Liu Q."/>
        </authorList>
    </citation>
    <scope>NUCLEOTIDE SEQUENCE [LARGE SCALE GENOMIC DNA]</scope>
    <source>
        <strain evidence="3 4">NBRC 112527</strain>
    </source>
</reference>
<dbReference type="Gene3D" id="2.60.120.260">
    <property type="entry name" value="Galactose-binding domain-like"/>
    <property type="match status" value="2"/>
</dbReference>
<evidence type="ECO:0000256" key="1">
    <source>
        <dbReference type="ARBA" id="ARBA00022729"/>
    </source>
</evidence>
<keyword evidence="1 2" id="KW-0732">Signal</keyword>
<dbReference type="InterPro" id="IPR008979">
    <property type="entry name" value="Galactose-bd-like_sf"/>
</dbReference>
<organism evidence="3 4">
    <name type="scientific">Flavobacterium luteum</name>
    <dbReference type="NCBI Taxonomy" id="2026654"/>
    <lineage>
        <taxon>Bacteria</taxon>
        <taxon>Pseudomonadati</taxon>
        <taxon>Bacteroidota</taxon>
        <taxon>Flavobacteriia</taxon>
        <taxon>Flavobacteriales</taxon>
        <taxon>Flavobacteriaceae</taxon>
        <taxon>Flavobacterium</taxon>
    </lineage>
</organism>
<comment type="caution">
    <text evidence="3">The sequence shown here is derived from an EMBL/GenBank/DDBJ whole genome shotgun (WGS) entry which is preliminary data.</text>
</comment>
<dbReference type="AlphaFoldDB" id="A0A7J5AI94"/>
<dbReference type="RefSeq" id="WP_191963334.1">
    <property type="nucleotide sequence ID" value="NZ_WAEM01000002.1"/>
</dbReference>
<feature type="non-terminal residue" evidence="3">
    <location>
        <position position="965"/>
    </location>
</feature>
<feature type="chain" id="PRO_5029563541" description="Ig-like domain-containing protein" evidence="2">
    <location>
        <begin position="23"/>
        <end position="965"/>
    </location>
</feature>
<evidence type="ECO:0000313" key="4">
    <source>
        <dbReference type="Proteomes" id="UP000490922"/>
    </source>
</evidence>
<dbReference type="Proteomes" id="UP000490922">
    <property type="component" value="Unassembled WGS sequence"/>
</dbReference>
<proteinExistence type="predicted"/>
<evidence type="ECO:0000256" key="2">
    <source>
        <dbReference type="SAM" id="SignalP"/>
    </source>
</evidence>